<dbReference type="InParanoid" id="A0A545ASZ0"/>
<dbReference type="OrthoDB" id="9807214at2"/>
<keyword evidence="4" id="KW-1185">Reference proteome</keyword>
<accession>A0A545ASZ0</accession>
<keyword evidence="2" id="KW-1133">Transmembrane helix</keyword>
<protein>
    <submittedName>
        <fullName evidence="3">Uncharacterized protein</fullName>
    </submittedName>
</protein>
<dbReference type="AlphaFoldDB" id="A0A545ASZ0"/>
<reference evidence="3 4" key="1">
    <citation type="submission" date="2019-07" db="EMBL/GenBank/DDBJ databases">
        <title>Cryptosporangium phraense sp. nov., isolated from plant litter.</title>
        <authorList>
            <person name="Suriyachadkun C."/>
        </authorList>
    </citation>
    <scope>NUCLEOTIDE SEQUENCE [LARGE SCALE GENOMIC DNA]</scope>
    <source>
        <strain evidence="3 4">A-T 5661</strain>
    </source>
</reference>
<evidence type="ECO:0000256" key="1">
    <source>
        <dbReference type="SAM" id="MobiDB-lite"/>
    </source>
</evidence>
<feature type="transmembrane region" description="Helical" evidence="2">
    <location>
        <begin position="12"/>
        <end position="32"/>
    </location>
</feature>
<keyword evidence="2" id="KW-0472">Membrane</keyword>
<evidence type="ECO:0000313" key="4">
    <source>
        <dbReference type="Proteomes" id="UP000317982"/>
    </source>
</evidence>
<name>A0A545ASZ0_9ACTN</name>
<feature type="compositionally biased region" description="Basic and acidic residues" evidence="1">
    <location>
        <begin position="73"/>
        <end position="84"/>
    </location>
</feature>
<feature type="transmembrane region" description="Helical" evidence="2">
    <location>
        <begin position="44"/>
        <end position="63"/>
    </location>
</feature>
<feature type="region of interest" description="Disordered" evidence="1">
    <location>
        <begin position="73"/>
        <end position="119"/>
    </location>
</feature>
<dbReference type="EMBL" id="VIRS01000008">
    <property type="protein sequence ID" value="TQS44467.1"/>
    <property type="molecule type" value="Genomic_DNA"/>
</dbReference>
<dbReference type="Proteomes" id="UP000317982">
    <property type="component" value="Unassembled WGS sequence"/>
</dbReference>
<dbReference type="RefSeq" id="WP_142704951.1">
    <property type="nucleotide sequence ID" value="NZ_VIRS01000008.1"/>
</dbReference>
<organism evidence="3 4">
    <name type="scientific">Cryptosporangium phraense</name>
    <dbReference type="NCBI Taxonomy" id="2593070"/>
    <lineage>
        <taxon>Bacteria</taxon>
        <taxon>Bacillati</taxon>
        <taxon>Actinomycetota</taxon>
        <taxon>Actinomycetes</taxon>
        <taxon>Cryptosporangiales</taxon>
        <taxon>Cryptosporangiaceae</taxon>
        <taxon>Cryptosporangium</taxon>
    </lineage>
</organism>
<keyword evidence="2" id="KW-0812">Transmembrane</keyword>
<evidence type="ECO:0000256" key="2">
    <source>
        <dbReference type="SAM" id="Phobius"/>
    </source>
</evidence>
<proteinExistence type="predicted"/>
<evidence type="ECO:0000313" key="3">
    <source>
        <dbReference type="EMBL" id="TQS44467.1"/>
    </source>
</evidence>
<comment type="caution">
    <text evidence="3">The sequence shown here is derived from an EMBL/GenBank/DDBJ whole genome shotgun (WGS) entry which is preliminary data.</text>
</comment>
<sequence>MRSVLLSPRWLVRHAVAIVLIAACFGLAWWQWGRAHSLTGTAQNLGYALQWPAFGAFVAYAWYRMLRLELHPPSEKTETEKSEADAPAEPGRRTVAVRRRYQPVAPPPEPPADSADSADEEALATYNAYLAALNKSSESGRTAP</sequence>
<dbReference type="PROSITE" id="PS51257">
    <property type="entry name" value="PROKAR_LIPOPROTEIN"/>
    <property type="match status" value="1"/>
</dbReference>
<gene>
    <name evidence="3" type="ORF">FL583_13445</name>
</gene>